<dbReference type="InParanoid" id="A0A1X2HPB2"/>
<feature type="region of interest" description="Disordered" evidence="4">
    <location>
        <begin position="755"/>
        <end position="841"/>
    </location>
</feature>
<dbReference type="SUPFAM" id="SSF52047">
    <property type="entry name" value="RNI-like"/>
    <property type="match status" value="1"/>
</dbReference>
<dbReference type="InterPro" id="IPR004152">
    <property type="entry name" value="GAT_dom"/>
</dbReference>
<dbReference type="InterPro" id="IPR038425">
    <property type="entry name" value="GAT_sf"/>
</dbReference>
<feature type="compositionally biased region" description="Polar residues" evidence="4">
    <location>
        <begin position="596"/>
        <end position="607"/>
    </location>
</feature>
<dbReference type="GO" id="GO:0005096">
    <property type="term" value="F:GTPase activator activity"/>
    <property type="evidence" value="ECO:0007669"/>
    <property type="project" value="UniProtKB-KW"/>
</dbReference>
<protein>
    <recommendedName>
        <fullName evidence="5">GAT domain-containing protein</fullName>
    </recommendedName>
</protein>
<dbReference type="GO" id="GO:0006913">
    <property type="term" value="P:nucleocytoplasmic transport"/>
    <property type="evidence" value="ECO:0007669"/>
    <property type="project" value="TreeGrafter"/>
</dbReference>
<reference evidence="6 7" key="1">
    <citation type="submission" date="2016-07" db="EMBL/GenBank/DDBJ databases">
        <title>Pervasive Adenine N6-methylation of Active Genes in Fungi.</title>
        <authorList>
            <consortium name="DOE Joint Genome Institute"/>
            <person name="Mondo S.J."/>
            <person name="Dannebaum R.O."/>
            <person name="Kuo R.C."/>
            <person name="Labutti K."/>
            <person name="Haridas S."/>
            <person name="Kuo A."/>
            <person name="Salamov A."/>
            <person name="Ahrendt S.R."/>
            <person name="Lipzen A."/>
            <person name="Sullivan W."/>
            <person name="Andreopoulos W.B."/>
            <person name="Clum A."/>
            <person name="Lindquist E."/>
            <person name="Daum C."/>
            <person name="Ramamoorthy G.K."/>
            <person name="Gryganskyi A."/>
            <person name="Culley D."/>
            <person name="Magnuson J.K."/>
            <person name="James T.Y."/>
            <person name="O'Malley M.A."/>
            <person name="Stajich J.E."/>
            <person name="Spatafora J.W."/>
            <person name="Visel A."/>
            <person name="Grigoriev I.V."/>
        </authorList>
    </citation>
    <scope>NUCLEOTIDE SEQUENCE [LARGE SCALE GENOMIC DNA]</scope>
    <source>
        <strain evidence="6 7">NRRL 2496</strain>
    </source>
</reference>
<feature type="compositionally biased region" description="Low complexity" evidence="4">
    <location>
        <begin position="73"/>
        <end position="100"/>
    </location>
</feature>
<dbReference type="InterPro" id="IPR001611">
    <property type="entry name" value="Leu-rich_rpt"/>
</dbReference>
<dbReference type="Proteomes" id="UP000242180">
    <property type="component" value="Unassembled WGS sequence"/>
</dbReference>
<dbReference type="OMA" id="PLADIMC"/>
<dbReference type="GO" id="GO:0005829">
    <property type="term" value="C:cytosol"/>
    <property type="evidence" value="ECO:0007669"/>
    <property type="project" value="TreeGrafter"/>
</dbReference>
<feature type="compositionally biased region" description="Basic and acidic residues" evidence="4">
    <location>
        <begin position="646"/>
        <end position="655"/>
    </location>
</feature>
<keyword evidence="7" id="KW-1185">Reference proteome</keyword>
<keyword evidence="1" id="KW-0343">GTPase activation</keyword>
<dbReference type="PROSITE" id="PS50909">
    <property type="entry name" value="GAT"/>
    <property type="match status" value="1"/>
</dbReference>
<evidence type="ECO:0000313" key="7">
    <source>
        <dbReference type="Proteomes" id="UP000242180"/>
    </source>
</evidence>
<evidence type="ECO:0000256" key="2">
    <source>
        <dbReference type="ARBA" id="ARBA00022614"/>
    </source>
</evidence>
<feature type="region of interest" description="Disordered" evidence="4">
    <location>
        <begin position="580"/>
        <end position="607"/>
    </location>
</feature>
<evidence type="ECO:0000313" key="6">
    <source>
        <dbReference type="EMBL" id="ORZ01187.1"/>
    </source>
</evidence>
<sequence>MTSVNEPPFAYNPDGKPKKSILKSRASLSRAPSSWLSTINSKFNSFAPEEQPQQQPRPLGLFRKFINNNAGPLTTLTETSSTSNPPASLNSVSASPSSAAQTPVTQKESSNDELAPNELKRVRFPVGKLTTEYYPYRRRSRSSSTASQSENQKDDTVNNADDDDDDEKSGDAPVLSDAATATWIHPPEKKTPRELFEVYEMACRTREEPMIGGLVANLNAHQHLSTITKLDLSKQNLTRRAMEPIADVLTCDFNLQQLIVQNSFVEDDGLKILVHALLLNDTVRLLDLTDNKNIKANGFKYLAIYAKESTALEHLNLSGTAPDKKGVQYLSQALHVPLSATKVPSLRKLTLDRCMLKPPLLEILAGGVRKARSLRDLSLCCNKISTQGALWLGVLLRDYDDHLSHGLERLYLDNNDIRQGVQYLAQALRRNKNLVSLSLRDCKLDSKAVALVGEAMKYNQSLVKLDISINPLNQPTNEGVLALKQALYINRSLQELNLAATGLGPEDLAAIAMAECLPENQALLRLDLSRNTDIDLAGLMALSASMRINQTLTFLDVNIPQNDRDMAKLQSDIMAACTRNAQSSAVPPRGADMRRTGSQNSMDPNTVVSTTQATARLTLQERLAAVTAGKSSASSIRSSNASVDSMRIHEPEPQPKPKRVVVDPETVDVATGQVLLFEEMLSAETESRDDVVDSEQGPDDALLQVYRQCRKSQNAISSFIHQVTDADQLELLLSLNDRLTESMVLYKQLFPPVPPKTTTATQSQPVARPDALLPTAGEEEPPSTSFEIGDVDEDEDELIPPRHPSPGLEERRKEKDMEEGAAFAKQQSVASDAPDDILNTK</sequence>
<dbReference type="GO" id="GO:0005634">
    <property type="term" value="C:nucleus"/>
    <property type="evidence" value="ECO:0007669"/>
    <property type="project" value="TreeGrafter"/>
</dbReference>
<feature type="compositionally biased region" description="Acidic residues" evidence="4">
    <location>
        <begin position="789"/>
        <end position="798"/>
    </location>
</feature>
<feature type="compositionally biased region" description="Polar residues" evidence="4">
    <location>
        <begin position="756"/>
        <end position="765"/>
    </location>
</feature>
<keyword evidence="3" id="KW-0677">Repeat</keyword>
<dbReference type="GO" id="GO:0035091">
    <property type="term" value="F:phosphatidylinositol binding"/>
    <property type="evidence" value="ECO:0007669"/>
    <property type="project" value="InterPro"/>
</dbReference>
<organism evidence="6 7">
    <name type="scientific">Syncephalastrum racemosum</name>
    <name type="common">Filamentous fungus</name>
    <dbReference type="NCBI Taxonomy" id="13706"/>
    <lineage>
        <taxon>Eukaryota</taxon>
        <taxon>Fungi</taxon>
        <taxon>Fungi incertae sedis</taxon>
        <taxon>Mucoromycota</taxon>
        <taxon>Mucoromycotina</taxon>
        <taxon>Mucoromycetes</taxon>
        <taxon>Mucorales</taxon>
        <taxon>Syncephalastraceae</taxon>
        <taxon>Syncephalastrum</taxon>
    </lineage>
</organism>
<name>A0A1X2HPB2_SYNRA</name>
<dbReference type="PANTHER" id="PTHR24113">
    <property type="entry name" value="RAN GTPASE-ACTIVATING PROTEIN 1"/>
    <property type="match status" value="1"/>
</dbReference>
<dbReference type="InterPro" id="IPR032675">
    <property type="entry name" value="LRR_dom_sf"/>
</dbReference>
<dbReference type="Pfam" id="PF13516">
    <property type="entry name" value="LRR_6"/>
    <property type="match status" value="2"/>
</dbReference>
<evidence type="ECO:0000256" key="3">
    <source>
        <dbReference type="ARBA" id="ARBA00022737"/>
    </source>
</evidence>
<dbReference type="GO" id="GO:0043130">
    <property type="term" value="F:ubiquitin binding"/>
    <property type="evidence" value="ECO:0007669"/>
    <property type="project" value="InterPro"/>
</dbReference>
<accession>A0A1X2HPB2</accession>
<dbReference type="AlphaFoldDB" id="A0A1X2HPB2"/>
<dbReference type="Gene3D" id="1.20.58.160">
    <property type="match status" value="1"/>
</dbReference>
<evidence type="ECO:0000256" key="4">
    <source>
        <dbReference type="SAM" id="MobiDB-lite"/>
    </source>
</evidence>
<dbReference type="PANTHER" id="PTHR24113:SF12">
    <property type="entry name" value="RAN GTPASE-ACTIVATING PROTEIN 1"/>
    <property type="match status" value="1"/>
</dbReference>
<dbReference type="GO" id="GO:0048471">
    <property type="term" value="C:perinuclear region of cytoplasm"/>
    <property type="evidence" value="ECO:0007669"/>
    <property type="project" value="TreeGrafter"/>
</dbReference>
<feature type="region of interest" description="Disordered" evidence="4">
    <location>
        <begin position="635"/>
        <end position="659"/>
    </location>
</feature>
<evidence type="ECO:0000256" key="1">
    <source>
        <dbReference type="ARBA" id="ARBA00022468"/>
    </source>
</evidence>
<feature type="compositionally biased region" description="Basic and acidic residues" evidence="4">
    <location>
        <begin position="808"/>
        <end position="818"/>
    </location>
</feature>
<proteinExistence type="predicted"/>
<dbReference type="GO" id="GO:0031267">
    <property type="term" value="F:small GTPase binding"/>
    <property type="evidence" value="ECO:0007669"/>
    <property type="project" value="TreeGrafter"/>
</dbReference>
<feature type="region of interest" description="Disordered" evidence="4">
    <location>
        <begin position="135"/>
        <end position="186"/>
    </location>
</feature>
<evidence type="ECO:0000259" key="5">
    <source>
        <dbReference type="PROSITE" id="PS50909"/>
    </source>
</evidence>
<feature type="compositionally biased region" description="Low complexity" evidence="4">
    <location>
        <begin position="635"/>
        <end position="645"/>
    </location>
</feature>
<feature type="domain" description="GAT" evidence="5">
    <location>
        <begin position="658"/>
        <end position="751"/>
    </location>
</feature>
<dbReference type="SMART" id="SM00368">
    <property type="entry name" value="LRR_RI"/>
    <property type="match status" value="8"/>
</dbReference>
<dbReference type="SUPFAM" id="SSF89009">
    <property type="entry name" value="GAT-like domain"/>
    <property type="match status" value="1"/>
</dbReference>
<comment type="caution">
    <text evidence="6">The sequence shown here is derived from an EMBL/GenBank/DDBJ whole genome shotgun (WGS) entry which is preliminary data.</text>
</comment>
<dbReference type="Gene3D" id="3.80.10.10">
    <property type="entry name" value="Ribonuclease Inhibitor"/>
    <property type="match status" value="3"/>
</dbReference>
<feature type="region of interest" description="Disordered" evidence="4">
    <location>
        <begin position="1"/>
        <end position="25"/>
    </location>
</feature>
<dbReference type="OrthoDB" id="120976at2759"/>
<gene>
    <name evidence="6" type="ORF">BCR43DRAFT_502781</name>
</gene>
<dbReference type="Pfam" id="PF03127">
    <property type="entry name" value="GAT"/>
    <property type="match status" value="1"/>
</dbReference>
<dbReference type="EMBL" id="MCGN01000002">
    <property type="protein sequence ID" value="ORZ01187.1"/>
    <property type="molecule type" value="Genomic_DNA"/>
</dbReference>
<keyword evidence="2" id="KW-0433">Leucine-rich repeat</keyword>
<feature type="region of interest" description="Disordered" evidence="4">
    <location>
        <begin position="72"/>
        <end position="122"/>
    </location>
</feature>
<dbReference type="InterPro" id="IPR027038">
    <property type="entry name" value="RanGap"/>
</dbReference>